<keyword evidence="4" id="KW-1185">Reference proteome</keyword>
<keyword evidence="2" id="KW-0812">Transmembrane</keyword>
<accession>A0A0U9HI57</accession>
<organism evidence="3 4">
    <name type="scientific">Klebsormidium nitens</name>
    <name type="common">Green alga</name>
    <name type="synonym">Ulothrix nitens</name>
    <dbReference type="NCBI Taxonomy" id="105231"/>
    <lineage>
        <taxon>Eukaryota</taxon>
        <taxon>Viridiplantae</taxon>
        <taxon>Streptophyta</taxon>
        <taxon>Klebsormidiophyceae</taxon>
        <taxon>Klebsormidiales</taxon>
        <taxon>Klebsormidiaceae</taxon>
        <taxon>Klebsormidium</taxon>
    </lineage>
</organism>
<dbReference type="PANTHER" id="PTHR12242">
    <property type="entry name" value="OS02G0130600 PROTEIN-RELATED"/>
    <property type="match status" value="1"/>
</dbReference>
<evidence type="ECO:0000256" key="1">
    <source>
        <dbReference type="SAM" id="MobiDB-lite"/>
    </source>
</evidence>
<dbReference type="OMA" id="CCMENSA"/>
<evidence type="ECO:0000313" key="4">
    <source>
        <dbReference type="Proteomes" id="UP000054558"/>
    </source>
</evidence>
<feature type="transmembrane region" description="Helical" evidence="2">
    <location>
        <begin position="274"/>
        <end position="293"/>
    </location>
</feature>
<name>A0A0U9HI57_KLENI</name>
<keyword evidence="2" id="KW-1133">Transmembrane helix</keyword>
<feature type="transmembrane region" description="Helical" evidence="2">
    <location>
        <begin position="300"/>
        <end position="320"/>
    </location>
</feature>
<feature type="region of interest" description="Disordered" evidence="1">
    <location>
        <begin position="1"/>
        <end position="29"/>
    </location>
</feature>
<dbReference type="STRING" id="105231.A0A0U9HI57"/>
<evidence type="ECO:0000313" key="3">
    <source>
        <dbReference type="EMBL" id="GAQ79406.1"/>
    </source>
</evidence>
<keyword evidence="2" id="KW-0472">Membrane</keyword>
<dbReference type="GO" id="GO:0016020">
    <property type="term" value="C:membrane"/>
    <property type="evidence" value="ECO:0000318"/>
    <property type="project" value="GO_Central"/>
</dbReference>
<feature type="region of interest" description="Disordered" evidence="1">
    <location>
        <begin position="402"/>
        <end position="421"/>
    </location>
</feature>
<dbReference type="EMBL" id="DF236979">
    <property type="protein sequence ID" value="GAQ79406.1"/>
    <property type="molecule type" value="Genomic_DNA"/>
</dbReference>
<dbReference type="AlphaFoldDB" id="A0A0U9HI57"/>
<dbReference type="InterPro" id="IPR049352">
    <property type="entry name" value="Rost"/>
</dbReference>
<feature type="transmembrane region" description="Helical" evidence="2">
    <location>
        <begin position="227"/>
        <end position="247"/>
    </location>
</feature>
<dbReference type="Pfam" id="PF21534">
    <property type="entry name" value="Rost"/>
    <property type="match status" value="1"/>
</dbReference>
<proteinExistence type="predicted"/>
<sequence>MAATQATPPATVIDMQREPSAVSTGPTTATPAAYTAPRASYDAPASSYVTPVAPSLAPVHEGCFGGCGPEWKKQWSWKAFRLSNEPKSLFVEPRQYFWLCGFNMHPWQQWTFLFYRFCLLFYWGGWIIADATSGSGPKWFVYLTHWNVLLCSIYFLVVFVMTLQYTLLHWRGDQKGADSYTEEMRKADAFRARRGVEAPPSTSGLARAALRFHTHDYHFNWAYKLTWLLHNLCADASLLIVVVYWTAISSNPGGANFAGGGLGQTGSQYSPTNVNVHGVILGLMLLEIAISAIPYRLAHVVYTFIYGCCYAAFTLIYWGAGGTRPDGERFIYKPLDYSGLGAITVAVLAVMLLVIIPLAHLFIWLWHLLWTWFTGALATGDRVGSLNPDCLRNQPIRGTELGTLSRKRNPAPSPSVETSAV</sequence>
<evidence type="ECO:0000256" key="2">
    <source>
        <dbReference type="SAM" id="Phobius"/>
    </source>
</evidence>
<dbReference type="PANTHER" id="PTHR12242:SF1">
    <property type="entry name" value="MYND-TYPE DOMAIN-CONTAINING PROTEIN"/>
    <property type="match status" value="1"/>
</dbReference>
<feature type="compositionally biased region" description="Low complexity" evidence="1">
    <location>
        <begin position="19"/>
        <end position="29"/>
    </location>
</feature>
<gene>
    <name evidence="3" type="ORF">KFL_000300040</name>
</gene>
<dbReference type="OrthoDB" id="419711at2759"/>
<feature type="transmembrane region" description="Helical" evidence="2">
    <location>
        <begin position="139"/>
        <end position="161"/>
    </location>
</feature>
<feature type="transmembrane region" description="Helical" evidence="2">
    <location>
        <begin position="340"/>
        <end position="366"/>
    </location>
</feature>
<feature type="transmembrane region" description="Helical" evidence="2">
    <location>
        <begin position="113"/>
        <end position="133"/>
    </location>
</feature>
<reference evidence="3 4" key="1">
    <citation type="journal article" date="2014" name="Nat. Commun.">
        <title>Klebsormidium flaccidum genome reveals primary factors for plant terrestrial adaptation.</title>
        <authorList>
            <person name="Hori K."/>
            <person name="Maruyama F."/>
            <person name="Fujisawa T."/>
            <person name="Togashi T."/>
            <person name="Yamamoto N."/>
            <person name="Seo M."/>
            <person name="Sato S."/>
            <person name="Yamada T."/>
            <person name="Mori H."/>
            <person name="Tajima N."/>
            <person name="Moriyama T."/>
            <person name="Ikeuchi M."/>
            <person name="Watanabe M."/>
            <person name="Wada H."/>
            <person name="Kobayashi K."/>
            <person name="Saito M."/>
            <person name="Masuda T."/>
            <person name="Sasaki-Sekimoto Y."/>
            <person name="Mashiguchi K."/>
            <person name="Awai K."/>
            <person name="Shimojima M."/>
            <person name="Masuda S."/>
            <person name="Iwai M."/>
            <person name="Nobusawa T."/>
            <person name="Narise T."/>
            <person name="Kondo S."/>
            <person name="Saito H."/>
            <person name="Sato R."/>
            <person name="Murakawa M."/>
            <person name="Ihara Y."/>
            <person name="Oshima-Yamada Y."/>
            <person name="Ohtaka K."/>
            <person name="Satoh M."/>
            <person name="Sonobe K."/>
            <person name="Ishii M."/>
            <person name="Ohtani R."/>
            <person name="Kanamori-Sato M."/>
            <person name="Honoki R."/>
            <person name="Miyazaki D."/>
            <person name="Mochizuki H."/>
            <person name="Umetsu J."/>
            <person name="Higashi K."/>
            <person name="Shibata D."/>
            <person name="Kamiya Y."/>
            <person name="Sato N."/>
            <person name="Nakamura Y."/>
            <person name="Tabata S."/>
            <person name="Ida S."/>
            <person name="Kurokawa K."/>
            <person name="Ohta H."/>
        </authorList>
    </citation>
    <scope>NUCLEOTIDE SEQUENCE [LARGE SCALE GENOMIC DNA]</scope>
    <source>
        <strain evidence="3 4">NIES-2285</strain>
    </source>
</reference>
<dbReference type="Proteomes" id="UP000054558">
    <property type="component" value="Unassembled WGS sequence"/>
</dbReference>
<protein>
    <submittedName>
        <fullName evidence="3">Uncharacterized protein</fullName>
    </submittedName>
</protein>